<comment type="caution">
    <text evidence="2">Once thought to be involved in copper homeostasis, experiments in E.coli have shown this is not the case.</text>
</comment>
<keyword evidence="4" id="KW-1185">Reference proteome</keyword>
<evidence type="ECO:0000256" key="1">
    <source>
        <dbReference type="ARBA" id="ARBA00007768"/>
    </source>
</evidence>
<proteinExistence type="inferred from homology"/>
<dbReference type="Proteomes" id="UP000289411">
    <property type="component" value="Unassembled WGS sequence"/>
</dbReference>
<dbReference type="OrthoDB" id="9815677at2"/>
<dbReference type="GO" id="GO:0005507">
    <property type="term" value="F:copper ion binding"/>
    <property type="evidence" value="ECO:0007669"/>
    <property type="project" value="TreeGrafter"/>
</dbReference>
<dbReference type="PANTHER" id="PTHR12598:SF0">
    <property type="entry name" value="COPPER HOMEOSTASIS PROTEIN CUTC HOMOLOG"/>
    <property type="match status" value="1"/>
</dbReference>
<organism evidence="3 4">
    <name type="scientific">Lichenibacterium ramalinae</name>
    <dbReference type="NCBI Taxonomy" id="2316527"/>
    <lineage>
        <taxon>Bacteria</taxon>
        <taxon>Pseudomonadati</taxon>
        <taxon>Pseudomonadota</taxon>
        <taxon>Alphaproteobacteria</taxon>
        <taxon>Hyphomicrobiales</taxon>
        <taxon>Lichenihabitantaceae</taxon>
        <taxon>Lichenibacterium</taxon>
    </lineage>
</organism>
<reference evidence="3 4" key="1">
    <citation type="submission" date="2018-09" db="EMBL/GenBank/DDBJ databases">
        <authorList>
            <person name="Grouzdev D.S."/>
            <person name="Krutkina M.S."/>
        </authorList>
    </citation>
    <scope>NUCLEOTIDE SEQUENCE [LARGE SCALE GENOMIC DNA]</scope>
    <source>
        <strain evidence="3 4">RmlP001</strain>
    </source>
</reference>
<accession>A0A4Q2RIM2</accession>
<dbReference type="SUPFAM" id="SSF110395">
    <property type="entry name" value="CutC-like"/>
    <property type="match status" value="1"/>
</dbReference>
<dbReference type="PANTHER" id="PTHR12598">
    <property type="entry name" value="COPPER HOMEOSTASIS PROTEIN CUTC"/>
    <property type="match status" value="1"/>
</dbReference>
<protein>
    <recommendedName>
        <fullName evidence="2">PF03932 family protein CutC</fullName>
    </recommendedName>
</protein>
<dbReference type="AlphaFoldDB" id="A0A4Q2RIM2"/>
<dbReference type="HAMAP" id="MF_00795">
    <property type="entry name" value="CutC"/>
    <property type="match status" value="1"/>
</dbReference>
<dbReference type="Gene3D" id="3.20.20.380">
    <property type="entry name" value="Copper homeostasis (CutC) domain"/>
    <property type="match status" value="1"/>
</dbReference>
<reference evidence="3 4" key="2">
    <citation type="submission" date="2019-02" db="EMBL/GenBank/DDBJ databases">
        <title>'Lichenibacterium ramalinii' gen. nov. sp. nov., 'Lichenibacterium minor' gen. nov. sp. nov.</title>
        <authorList>
            <person name="Pankratov T."/>
        </authorList>
    </citation>
    <scope>NUCLEOTIDE SEQUENCE [LARGE SCALE GENOMIC DNA]</scope>
    <source>
        <strain evidence="3 4">RmlP001</strain>
    </source>
</reference>
<comment type="similarity">
    <text evidence="1 2">Belongs to the CutC family.</text>
</comment>
<dbReference type="GO" id="GO:0005737">
    <property type="term" value="C:cytoplasm"/>
    <property type="evidence" value="ECO:0007669"/>
    <property type="project" value="UniProtKB-SubCell"/>
</dbReference>
<dbReference type="FunFam" id="3.20.20.380:FF:000001">
    <property type="entry name" value="Copper homeostasis protein CutC"/>
    <property type="match status" value="1"/>
</dbReference>
<evidence type="ECO:0000313" key="4">
    <source>
        <dbReference type="Proteomes" id="UP000289411"/>
    </source>
</evidence>
<dbReference type="RefSeq" id="WP_129218077.1">
    <property type="nucleotide sequence ID" value="NZ_QYBC01000003.1"/>
</dbReference>
<gene>
    <name evidence="2" type="primary">cutC</name>
    <name evidence="3" type="ORF">D3272_05180</name>
</gene>
<comment type="caution">
    <text evidence="3">The sequence shown here is derived from an EMBL/GenBank/DDBJ whole genome shotgun (WGS) entry which is preliminary data.</text>
</comment>
<evidence type="ECO:0000313" key="3">
    <source>
        <dbReference type="EMBL" id="RYB06720.1"/>
    </source>
</evidence>
<name>A0A4Q2RIM2_9HYPH</name>
<dbReference type="InterPro" id="IPR005627">
    <property type="entry name" value="CutC-like"/>
</dbReference>
<dbReference type="InterPro" id="IPR036822">
    <property type="entry name" value="CutC-like_dom_sf"/>
</dbReference>
<dbReference type="EMBL" id="QYBC01000003">
    <property type="protein sequence ID" value="RYB06720.1"/>
    <property type="molecule type" value="Genomic_DNA"/>
</dbReference>
<sequence>MKFEICVDSVAGVRAAQAAGAHRVELCADLFEGGITPSRGTIRQARTVAGIGLHVIVRPRGGDFVFDDDEMAAMLADVETARAEGADGVVIGVLEADGRVDVARTRALMAAAGPLSVTFHRAFDMTPDPVAALETLVDLGVQRILTSGQEASVLEGLPLIADLVRRAGERVIVMPGGGITERNVARIVAGARPKEIHFAALQPSDSPATLRRPHVFMGGELRQPEWSRLETSAPLVGAVLARAGAGGRDR</sequence>
<comment type="subcellular location">
    <subcellularLocation>
        <location evidence="2">Cytoplasm</location>
    </subcellularLocation>
</comment>
<dbReference type="Pfam" id="PF03932">
    <property type="entry name" value="CutC"/>
    <property type="match status" value="1"/>
</dbReference>
<keyword evidence="2" id="KW-0963">Cytoplasm</keyword>
<evidence type="ECO:0000256" key="2">
    <source>
        <dbReference type="HAMAP-Rule" id="MF_00795"/>
    </source>
</evidence>